<dbReference type="InterPro" id="IPR008949">
    <property type="entry name" value="Isoprenoid_synthase_dom_sf"/>
</dbReference>
<dbReference type="GO" id="GO:0046872">
    <property type="term" value="F:metal ion binding"/>
    <property type="evidence" value="ECO:0007669"/>
    <property type="project" value="UniProtKB-KW"/>
</dbReference>
<evidence type="ECO:0000256" key="2">
    <source>
        <dbReference type="ARBA" id="ARBA00006706"/>
    </source>
</evidence>
<dbReference type="SUPFAM" id="SSF48576">
    <property type="entry name" value="Terpenoid synthases"/>
    <property type="match status" value="1"/>
</dbReference>
<keyword evidence="3 6" id="KW-0808">Transferase</keyword>
<name>A0A4R4E964_9BACL</name>
<dbReference type="PANTHER" id="PTHR12001">
    <property type="entry name" value="GERANYLGERANYL PYROPHOSPHATE SYNTHASE"/>
    <property type="match status" value="1"/>
</dbReference>
<keyword evidence="4" id="KW-0479">Metal-binding</keyword>
<dbReference type="RefSeq" id="WP_132418732.1">
    <property type="nucleotide sequence ID" value="NZ_SKFG01000013.1"/>
</dbReference>
<comment type="similarity">
    <text evidence="2 6">Belongs to the FPP/GGPP synthase family.</text>
</comment>
<dbReference type="GO" id="GO:0008299">
    <property type="term" value="P:isoprenoid biosynthetic process"/>
    <property type="evidence" value="ECO:0007669"/>
    <property type="project" value="InterPro"/>
</dbReference>
<organism evidence="7 8">
    <name type="scientific">Paenibacillus albiflavus</name>
    <dbReference type="NCBI Taxonomy" id="2545760"/>
    <lineage>
        <taxon>Bacteria</taxon>
        <taxon>Bacillati</taxon>
        <taxon>Bacillota</taxon>
        <taxon>Bacilli</taxon>
        <taxon>Bacillales</taxon>
        <taxon>Paenibacillaceae</taxon>
        <taxon>Paenibacillus</taxon>
    </lineage>
</organism>
<evidence type="ECO:0000256" key="6">
    <source>
        <dbReference type="RuleBase" id="RU004466"/>
    </source>
</evidence>
<dbReference type="SFLD" id="SFLDS00005">
    <property type="entry name" value="Isoprenoid_Synthase_Type_I"/>
    <property type="match status" value="1"/>
</dbReference>
<dbReference type="EMBL" id="SKFG01000013">
    <property type="protein sequence ID" value="TCZ76366.1"/>
    <property type="molecule type" value="Genomic_DNA"/>
</dbReference>
<dbReference type="SFLD" id="SFLDG01211">
    <property type="entry name" value="Competence_Regulatory_Protein"/>
    <property type="match status" value="1"/>
</dbReference>
<dbReference type="InterPro" id="IPR033965">
    <property type="entry name" value="ComQ"/>
</dbReference>
<dbReference type="OrthoDB" id="1792811at2"/>
<keyword evidence="5" id="KW-0460">Magnesium</keyword>
<dbReference type="PANTHER" id="PTHR12001:SF69">
    <property type="entry name" value="ALL TRANS-POLYPRENYL-DIPHOSPHATE SYNTHASE PDSS1"/>
    <property type="match status" value="1"/>
</dbReference>
<keyword evidence="8" id="KW-1185">Reference proteome</keyword>
<evidence type="ECO:0000256" key="5">
    <source>
        <dbReference type="ARBA" id="ARBA00022842"/>
    </source>
</evidence>
<evidence type="ECO:0000256" key="4">
    <source>
        <dbReference type="ARBA" id="ARBA00022723"/>
    </source>
</evidence>
<sequence>MNKRMSLEQFMRGKINQYFIQSHLRALATSFLEYKLTESFIFSDLTRLHYQMLGGTSQEIEKAGAAVELMVLALDIYDDLQDRDNLDVPWSQVDPAQALNVAIGLQSLSIATLDDCAFSNSSRTRAMRYLNHGILRSVNGQHTDLLNYVNEEEDCLHMIRNKSGSLIACACLIGATLVTDEHHELIAQYGQSIGTIGQIRNDIKGISRWDLRNDLLNRKRTLPILYFLDHDHPIMQIVRDYYEGYASQTDLLSIKNQIIDLIESSGSKQYAEVILRTLQYEAKELIEKLPIEQEWKQKIVEFVEL</sequence>
<reference evidence="7 8" key="1">
    <citation type="submission" date="2019-03" db="EMBL/GenBank/DDBJ databases">
        <authorList>
            <person name="Kim M.K.M."/>
        </authorList>
    </citation>
    <scope>NUCLEOTIDE SEQUENCE [LARGE SCALE GENOMIC DNA]</scope>
    <source>
        <strain evidence="7 8">18JY21-1</strain>
    </source>
</reference>
<proteinExistence type="inferred from homology"/>
<gene>
    <name evidence="7" type="ORF">E0485_14305</name>
</gene>
<evidence type="ECO:0000256" key="3">
    <source>
        <dbReference type="ARBA" id="ARBA00022679"/>
    </source>
</evidence>
<dbReference type="AlphaFoldDB" id="A0A4R4E964"/>
<evidence type="ECO:0000313" key="7">
    <source>
        <dbReference type="EMBL" id="TCZ76366.1"/>
    </source>
</evidence>
<evidence type="ECO:0000313" key="8">
    <source>
        <dbReference type="Proteomes" id="UP000295418"/>
    </source>
</evidence>
<accession>A0A4R4E964</accession>
<dbReference type="Gene3D" id="1.10.600.10">
    <property type="entry name" value="Farnesyl Diphosphate Synthase"/>
    <property type="match status" value="1"/>
</dbReference>
<dbReference type="CDD" id="cd00867">
    <property type="entry name" value="Trans_IPPS"/>
    <property type="match status" value="1"/>
</dbReference>
<dbReference type="Pfam" id="PF00348">
    <property type="entry name" value="polyprenyl_synt"/>
    <property type="match status" value="1"/>
</dbReference>
<dbReference type="InterPro" id="IPR000092">
    <property type="entry name" value="Polyprenyl_synt"/>
</dbReference>
<dbReference type="Proteomes" id="UP000295418">
    <property type="component" value="Unassembled WGS sequence"/>
</dbReference>
<comment type="cofactor">
    <cofactor evidence="1">
        <name>Mg(2+)</name>
        <dbReference type="ChEBI" id="CHEBI:18420"/>
    </cofactor>
</comment>
<evidence type="ECO:0000256" key="1">
    <source>
        <dbReference type="ARBA" id="ARBA00001946"/>
    </source>
</evidence>
<dbReference type="GO" id="GO:0004659">
    <property type="term" value="F:prenyltransferase activity"/>
    <property type="evidence" value="ECO:0007669"/>
    <property type="project" value="InterPro"/>
</dbReference>
<comment type="caution">
    <text evidence="7">The sequence shown here is derived from an EMBL/GenBank/DDBJ whole genome shotgun (WGS) entry which is preliminary data.</text>
</comment>
<protein>
    <submittedName>
        <fullName evidence="7">Polyprenyl synthetase</fullName>
    </submittedName>
</protein>